<dbReference type="Gene3D" id="3.90.190.10">
    <property type="entry name" value="Protein tyrosine phosphatase superfamily"/>
    <property type="match status" value="1"/>
</dbReference>
<dbReference type="RefSeq" id="WP_051483644.1">
    <property type="nucleotide sequence ID" value="NZ_HG917868.1"/>
</dbReference>
<feature type="domain" description="Tyrosine specific protein phosphatases" evidence="1">
    <location>
        <begin position="198"/>
        <end position="246"/>
    </location>
</feature>
<dbReference type="PATRIC" id="fig|1216932.3.peg.466"/>
<dbReference type="InterPro" id="IPR016130">
    <property type="entry name" value="Tyr_Pase_AS"/>
</dbReference>
<gene>
    <name evidence="2" type="ORF">CM240_0482</name>
</gene>
<dbReference type="Gene3D" id="3.30.70.1690">
    <property type="match status" value="1"/>
</dbReference>
<organism evidence="2 3">
    <name type="scientific">Clostridium bornimense</name>
    <dbReference type="NCBI Taxonomy" id="1216932"/>
    <lineage>
        <taxon>Bacteria</taxon>
        <taxon>Bacillati</taxon>
        <taxon>Bacillota</taxon>
        <taxon>Clostridia</taxon>
        <taxon>Eubacteriales</taxon>
        <taxon>Clostridiaceae</taxon>
        <taxon>Clostridium</taxon>
    </lineage>
</organism>
<dbReference type="eggNOG" id="COG2453">
    <property type="taxonomic scope" value="Bacteria"/>
</dbReference>
<dbReference type="STRING" id="1216932.CM240_0482"/>
<dbReference type="SMART" id="SM01301">
    <property type="entry name" value="PTPlike_phytase"/>
    <property type="match status" value="1"/>
</dbReference>
<sequence length="291" mass="33355">MAKKIHFNFIKIFIVLIIFSLALPNLLVNGKSPSSDIHIVLDTLNNTEIPRNFRSTNNINVSNSINTKGMENLNISGSSQFSKTNLPLLIKSINTNLPIIDIDLRQESHGFVNEMPISFKNDKNNANLGLSSEEVLLKEIKDLNTINLNSTLTFYNDKNNPVLVKSVENESLVISKNSIGYLRIAVTDSMLPNKDEVNKFVTFVKNQPKNTHLHFHCKEGIGRTTIFMILYDMMKNYNDIPMEDIISRQIALAKLDEKDYMAFYDKNHTEFFTSFYNYCRSSKDLFLSPWQ</sequence>
<dbReference type="Pfam" id="PF14566">
    <property type="entry name" value="PTPlike_phytase"/>
    <property type="match status" value="1"/>
</dbReference>
<dbReference type="PROSITE" id="PS00383">
    <property type="entry name" value="TYR_PHOSPHATASE_1"/>
    <property type="match status" value="1"/>
</dbReference>
<dbReference type="PROSITE" id="PS50056">
    <property type="entry name" value="TYR_PHOSPHATASE_2"/>
    <property type="match status" value="1"/>
</dbReference>
<accession>W6S047</accession>
<name>W6S047_9CLOT</name>
<keyword evidence="3" id="KW-1185">Reference proteome</keyword>
<dbReference type="HOGENOM" id="CLU_061993_0_1_9"/>
<dbReference type="KEGG" id="clt:CM240_0482"/>
<dbReference type="Proteomes" id="UP000019426">
    <property type="component" value="Chromosome M2/40_rep1"/>
</dbReference>
<evidence type="ECO:0000313" key="3">
    <source>
        <dbReference type="Proteomes" id="UP000019426"/>
    </source>
</evidence>
<dbReference type="SUPFAM" id="SSF52799">
    <property type="entry name" value="(Phosphotyrosine protein) phosphatases II"/>
    <property type="match status" value="1"/>
</dbReference>
<evidence type="ECO:0000313" key="2">
    <source>
        <dbReference type="EMBL" id="CDM67647.1"/>
    </source>
</evidence>
<protein>
    <submittedName>
        <fullName evidence="2">Putative phytase</fullName>
    </submittedName>
</protein>
<dbReference type="AlphaFoldDB" id="W6S047"/>
<evidence type="ECO:0000259" key="1">
    <source>
        <dbReference type="PROSITE" id="PS50056"/>
    </source>
</evidence>
<reference evidence="2 3" key="1">
    <citation type="submission" date="2013-11" db="EMBL/GenBank/DDBJ databases">
        <title>Complete genome sequence of Clostridum sp. M2/40.</title>
        <authorList>
            <person name="Wibberg D."/>
            <person name="Puehler A."/>
            <person name="Schlueter A."/>
        </authorList>
    </citation>
    <scope>NUCLEOTIDE SEQUENCE [LARGE SCALE GENOMIC DNA]</scope>
    <source>
        <strain evidence="3">M2/40</strain>
    </source>
</reference>
<proteinExistence type="predicted"/>
<dbReference type="InterPro" id="IPR000387">
    <property type="entry name" value="Tyr_Pase_dom"/>
</dbReference>
<dbReference type="InterPro" id="IPR029021">
    <property type="entry name" value="Prot-tyrosine_phosphatase-like"/>
</dbReference>
<dbReference type="OrthoDB" id="21920at2"/>
<dbReference type="EMBL" id="HG917868">
    <property type="protein sequence ID" value="CDM67647.1"/>
    <property type="molecule type" value="Genomic_DNA"/>
</dbReference>